<dbReference type="GO" id="GO:0005886">
    <property type="term" value="C:plasma membrane"/>
    <property type="evidence" value="ECO:0007669"/>
    <property type="project" value="TreeGrafter"/>
</dbReference>
<evidence type="ECO:0000256" key="4">
    <source>
        <dbReference type="SAM" id="Phobius"/>
    </source>
</evidence>
<evidence type="ECO:0000259" key="5">
    <source>
        <dbReference type="PROSITE" id="PS50109"/>
    </source>
</evidence>
<dbReference type="Proteomes" id="UP000244817">
    <property type="component" value="Unassembled WGS sequence"/>
</dbReference>
<dbReference type="Pfam" id="PF02518">
    <property type="entry name" value="HATPase_c"/>
    <property type="match status" value="1"/>
</dbReference>
<keyword evidence="4" id="KW-1133">Transmembrane helix</keyword>
<dbReference type="AlphaFoldDB" id="A0A2T7FTT1"/>
<dbReference type="OrthoDB" id="9801651at2"/>
<dbReference type="InterPro" id="IPR003594">
    <property type="entry name" value="HATPase_dom"/>
</dbReference>
<dbReference type="PROSITE" id="PS50109">
    <property type="entry name" value="HIS_KIN"/>
    <property type="match status" value="1"/>
</dbReference>
<dbReference type="EC" id="2.7.13.3" evidence="2"/>
<evidence type="ECO:0000256" key="3">
    <source>
        <dbReference type="ARBA" id="ARBA00022553"/>
    </source>
</evidence>
<keyword evidence="4" id="KW-0472">Membrane</keyword>
<dbReference type="GO" id="GO:0000155">
    <property type="term" value="F:phosphorelay sensor kinase activity"/>
    <property type="evidence" value="ECO:0007669"/>
    <property type="project" value="InterPro"/>
</dbReference>
<dbReference type="InterPro" id="IPR003661">
    <property type="entry name" value="HisK_dim/P_dom"/>
</dbReference>
<dbReference type="EMBL" id="QCYG01000009">
    <property type="protein sequence ID" value="PVA05579.1"/>
    <property type="molecule type" value="Genomic_DNA"/>
</dbReference>
<keyword evidence="7" id="KW-1185">Reference proteome</keyword>
<evidence type="ECO:0000313" key="7">
    <source>
        <dbReference type="Proteomes" id="UP000244817"/>
    </source>
</evidence>
<evidence type="ECO:0000256" key="1">
    <source>
        <dbReference type="ARBA" id="ARBA00000085"/>
    </source>
</evidence>
<proteinExistence type="predicted"/>
<comment type="catalytic activity">
    <reaction evidence="1">
        <text>ATP + protein L-histidine = ADP + protein N-phospho-L-histidine.</text>
        <dbReference type="EC" id="2.7.13.3"/>
    </reaction>
</comment>
<dbReference type="InterPro" id="IPR004358">
    <property type="entry name" value="Sig_transdc_His_kin-like_C"/>
</dbReference>
<dbReference type="RefSeq" id="WP_108641779.1">
    <property type="nucleotide sequence ID" value="NZ_QCYG01000009.1"/>
</dbReference>
<dbReference type="InterPro" id="IPR005467">
    <property type="entry name" value="His_kinase_dom"/>
</dbReference>
<dbReference type="SMART" id="SM00387">
    <property type="entry name" value="HATPase_c"/>
    <property type="match status" value="1"/>
</dbReference>
<dbReference type="Gene3D" id="3.30.565.10">
    <property type="entry name" value="Histidine kinase-like ATPase, C-terminal domain"/>
    <property type="match status" value="1"/>
</dbReference>
<sequence length="438" mass="47725">MNRLGAHWRYAGLGALILVCLGLLVIAAANIIRIERQMQISATQNMTWIFGQTQIEALSLSAALSSDASSSEVLLRYDLLVSRLNLMRDGPQWRFLSEAGLAEGLMGWRDGLLRLDPAEGGDTAALKAHVSALTRALRQKASQVMSREWQVQSERLDELRKLHLLALAAIIGALISGAALAVLLVDRERRLMRARVDRLRAERLQRDLNRERAASEGYRRFADLIAHQVRTPLAVIDSAMHRLTRSGKPPTPEVIRAKADVSRQAVARLIRLTDTALLMARVDRGAVAPALACHDLDRIAATAIEDLQAGRRVTLRTGNRPVTAICDPVLTSEILANLLGNALLYSPTDSEIDVRPLFSGDMAMCDVCDQGSGMTPEELARAFDNFARGARHRDLPGSGLGLPLARHLARLQGGDLTLKAREGGGLIARLSLPGKVVT</sequence>
<evidence type="ECO:0000256" key="2">
    <source>
        <dbReference type="ARBA" id="ARBA00012438"/>
    </source>
</evidence>
<protein>
    <recommendedName>
        <fullName evidence="2">histidine kinase</fullName>
        <ecNumber evidence="2">2.7.13.3</ecNumber>
    </recommendedName>
</protein>
<dbReference type="InterPro" id="IPR036097">
    <property type="entry name" value="HisK_dim/P_sf"/>
</dbReference>
<keyword evidence="3" id="KW-0597">Phosphoprotein</keyword>
<dbReference type="SUPFAM" id="SSF47384">
    <property type="entry name" value="Homodimeric domain of signal transducing histidine kinase"/>
    <property type="match status" value="1"/>
</dbReference>
<dbReference type="InterPro" id="IPR036890">
    <property type="entry name" value="HATPase_C_sf"/>
</dbReference>
<name>A0A2T7FTT1_9RHOB</name>
<dbReference type="CDD" id="cd00082">
    <property type="entry name" value="HisKA"/>
    <property type="match status" value="1"/>
</dbReference>
<dbReference type="InterPro" id="IPR052023">
    <property type="entry name" value="Histidine_kinase_KdpD"/>
</dbReference>
<dbReference type="SUPFAM" id="SSF55874">
    <property type="entry name" value="ATPase domain of HSP90 chaperone/DNA topoisomerase II/histidine kinase"/>
    <property type="match status" value="1"/>
</dbReference>
<feature type="transmembrane region" description="Helical" evidence="4">
    <location>
        <begin position="162"/>
        <end position="185"/>
    </location>
</feature>
<organism evidence="6 7">
    <name type="scientific">Thalassorhabdomicrobium marinisediminis</name>
    <dbReference type="NCBI Taxonomy" id="2170577"/>
    <lineage>
        <taxon>Bacteria</taxon>
        <taxon>Pseudomonadati</taxon>
        <taxon>Pseudomonadota</taxon>
        <taxon>Alphaproteobacteria</taxon>
        <taxon>Rhodobacterales</taxon>
        <taxon>Paracoccaceae</taxon>
        <taxon>Thalassorhabdomicrobium</taxon>
    </lineage>
</organism>
<reference evidence="6 7" key="1">
    <citation type="submission" date="2018-04" db="EMBL/GenBank/DDBJ databases">
        <title>Pelagivirga bohaiensis gen. nov., sp. nov., a bacterium isolated from the Bohai Sea.</title>
        <authorList>
            <person name="Ji X."/>
        </authorList>
    </citation>
    <scope>NUCLEOTIDE SEQUENCE [LARGE SCALE GENOMIC DNA]</scope>
    <source>
        <strain evidence="6 7">BH-SD16</strain>
    </source>
</reference>
<dbReference type="Pfam" id="PF00512">
    <property type="entry name" value="HisKA"/>
    <property type="match status" value="1"/>
</dbReference>
<feature type="domain" description="Histidine kinase" evidence="5">
    <location>
        <begin position="224"/>
        <end position="436"/>
    </location>
</feature>
<accession>A0A2T7FTT1</accession>
<dbReference type="PANTHER" id="PTHR45569">
    <property type="entry name" value="SENSOR PROTEIN KDPD"/>
    <property type="match status" value="1"/>
</dbReference>
<keyword evidence="4" id="KW-0812">Transmembrane</keyword>
<dbReference type="PRINTS" id="PR00344">
    <property type="entry name" value="BCTRLSENSOR"/>
</dbReference>
<evidence type="ECO:0000313" key="6">
    <source>
        <dbReference type="EMBL" id="PVA05579.1"/>
    </source>
</evidence>
<comment type="caution">
    <text evidence="6">The sequence shown here is derived from an EMBL/GenBank/DDBJ whole genome shotgun (WGS) entry which is preliminary data.</text>
</comment>
<dbReference type="SMART" id="SM00388">
    <property type="entry name" value="HisKA"/>
    <property type="match status" value="1"/>
</dbReference>
<dbReference type="Gene3D" id="1.10.287.130">
    <property type="match status" value="1"/>
</dbReference>
<gene>
    <name evidence="6" type="ORF">DC363_13920</name>
</gene>
<dbReference type="PANTHER" id="PTHR45569:SF1">
    <property type="entry name" value="SENSOR PROTEIN KDPD"/>
    <property type="match status" value="1"/>
</dbReference>